<dbReference type="PANTHER" id="PTHR34730">
    <property type="entry name" value="UNNAMED PRODUCT"/>
    <property type="match status" value="1"/>
</dbReference>
<evidence type="ECO:0000313" key="3">
    <source>
        <dbReference type="Proteomes" id="UP000316726"/>
    </source>
</evidence>
<keyword evidence="1" id="KW-0812">Transmembrane</keyword>
<feature type="transmembrane region" description="Helical" evidence="1">
    <location>
        <begin position="483"/>
        <end position="506"/>
    </location>
</feature>
<dbReference type="InterPro" id="IPR007498">
    <property type="entry name" value="PqiA-like"/>
</dbReference>
<sequence>MKGTTGAKKVEMGRMSGEACENDSLRGFGEEGLTGLDDLDSPVQYDDIATSGQDMPGISSPSKYMFSPSQKMRQKLGTQQPNQLYKYSRLWVQVCIPACILLCAGLFLWSNLSIAATVMVNITIPQTSENIIEFTGSIPPRGAESLASEALNASQSLQLPPGEDWIPLSRVATMCIFTSQPMRCMGEAIVQSISKSVNKSGLAVDSSYTDNSVQFPIFNFSMPNAVNLMWNGHAYALAVLIAFLSGGWPYIKLAAMFVLWFVPVRPSLRETLLALLEALGKWSMIDVYVFALMMAGFRFNLNVGAIAVIKIGIQAKWGIFSFCIAVIWSHLLSHIMMFVHHNAQSKFMKLPQSEKHFALSAVARFRHRKLNTCGQFMVVLLILAALGFTVASLIIPSFKFEFFGLLGMLLPPQDQVSENSLVTAGTYIPSILDGLPLHNKVGEWFVVVVYYAFSFVTPILKVVSCLLLWTMPFTTHQKEVAKGITGILGTWSALDVFFVSVIAAMLEIGNVTSSMMGDSCEALKTSLGVECLRLEAGLLPGIWLMLVAVVMSFIASRVVLSSTTAHFRRVSMLHLWALKKEYLEKIQEPSGKGNETEEELRAGKEITLREEELFRPTFSSKLANLLAGSFHESHVDLSALSPDQSMPS</sequence>
<feature type="transmembrane region" description="Helical" evidence="1">
    <location>
        <begin position="444"/>
        <end position="471"/>
    </location>
</feature>
<feature type="transmembrane region" description="Helical" evidence="1">
    <location>
        <begin position="542"/>
        <end position="560"/>
    </location>
</feature>
<organism evidence="2 3">
    <name type="scientific">Chloropicon primus</name>
    <dbReference type="NCBI Taxonomy" id="1764295"/>
    <lineage>
        <taxon>Eukaryota</taxon>
        <taxon>Viridiplantae</taxon>
        <taxon>Chlorophyta</taxon>
        <taxon>Chloropicophyceae</taxon>
        <taxon>Chloropicales</taxon>
        <taxon>Chloropicaceae</taxon>
        <taxon>Chloropicon</taxon>
    </lineage>
</organism>
<feature type="transmembrane region" description="Helical" evidence="1">
    <location>
        <begin position="274"/>
        <end position="297"/>
    </location>
</feature>
<keyword evidence="1" id="KW-0472">Membrane</keyword>
<evidence type="ECO:0000313" key="2">
    <source>
        <dbReference type="EMBL" id="QDZ19078.1"/>
    </source>
</evidence>
<feature type="transmembrane region" description="Helical" evidence="1">
    <location>
        <begin position="317"/>
        <end position="339"/>
    </location>
</feature>
<evidence type="ECO:0000256" key="1">
    <source>
        <dbReference type="SAM" id="Phobius"/>
    </source>
</evidence>
<dbReference type="EMBL" id="CP031035">
    <property type="protein sequence ID" value="QDZ19078.1"/>
    <property type="molecule type" value="Genomic_DNA"/>
</dbReference>
<accession>A0A5B8MEN1</accession>
<feature type="transmembrane region" description="Helical" evidence="1">
    <location>
        <begin position="376"/>
        <end position="398"/>
    </location>
</feature>
<dbReference type="OrthoDB" id="445675at2759"/>
<feature type="transmembrane region" description="Helical" evidence="1">
    <location>
        <begin position="234"/>
        <end position="262"/>
    </location>
</feature>
<gene>
    <name evidence="2" type="ORF">A3770_02p15960</name>
</gene>
<proteinExistence type="predicted"/>
<dbReference type="Proteomes" id="UP000316726">
    <property type="component" value="Chromosome 2"/>
</dbReference>
<reference evidence="2 3" key="1">
    <citation type="submission" date="2018-07" db="EMBL/GenBank/DDBJ databases">
        <title>The complete nuclear genome of the prasinophyte Chloropicon primus (CCMP1205).</title>
        <authorList>
            <person name="Pombert J.-F."/>
            <person name="Otis C."/>
            <person name="Turmel M."/>
            <person name="Lemieux C."/>
        </authorList>
    </citation>
    <scope>NUCLEOTIDE SEQUENCE [LARGE SCALE GENOMIC DNA]</scope>
    <source>
        <strain evidence="2 3">CCMP1205</strain>
    </source>
</reference>
<keyword evidence="3" id="KW-1185">Reference proteome</keyword>
<protein>
    <recommendedName>
        <fullName evidence="4">Transmembrane protein</fullName>
    </recommendedName>
</protein>
<keyword evidence="1" id="KW-1133">Transmembrane helix</keyword>
<feature type="transmembrane region" description="Helical" evidence="1">
    <location>
        <begin position="90"/>
        <end position="109"/>
    </location>
</feature>
<dbReference type="PANTHER" id="PTHR34730:SF1">
    <property type="entry name" value="PARAQUAT-INDUCIBLE PROTEIN A"/>
    <property type="match status" value="1"/>
</dbReference>
<name>A0A5B8MEN1_9CHLO</name>
<dbReference type="Pfam" id="PF04403">
    <property type="entry name" value="PqiA"/>
    <property type="match status" value="2"/>
</dbReference>
<evidence type="ECO:0008006" key="4">
    <source>
        <dbReference type="Google" id="ProtNLM"/>
    </source>
</evidence>
<dbReference type="AlphaFoldDB" id="A0A5B8MEN1"/>